<organism evidence="1 2">
    <name type="scientific">Jatrophihabitans cynanchi</name>
    <dbReference type="NCBI Taxonomy" id="2944128"/>
    <lineage>
        <taxon>Bacteria</taxon>
        <taxon>Bacillati</taxon>
        <taxon>Actinomycetota</taxon>
        <taxon>Actinomycetes</taxon>
        <taxon>Jatrophihabitantales</taxon>
        <taxon>Jatrophihabitantaceae</taxon>
        <taxon>Jatrophihabitans</taxon>
    </lineage>
</organism>
<sequence length="60" mass="6636">MTTVDRVEFRAWPPASAATPATVGTHAATDEELYVGRHRKPGARALSLLRMFYSPRHRAG</sequence>
<evidence type="ECO:0000313" key="2">
    <source>
        <dbReference type="Proteomes" id="UP001164693"/>
    </source>
</evidence>
<dbReference type="Proteomes" id="UP001164693">
    <property type="component" value="Chromosome"/>
</dbReference>
<accession>A0ABY7K1J0</accession>
<dbReference type="RefSeq" id="WP_269444012.1">
    <property type="nucleotide sequence ID" value="NZ_CP097463.1"/>
</dbReference>
<protein>
    <submittedName>
        <fullName evidence="1">Uncharacterized protein</fullName>
    </submittedName>
</protein>
<gene>
    <name evidence="1" type="ORF">M6B22_01585</name>
</gene>
<dbReference type="EMBL" id="CP097463">
    <property type="protein sequence ID" value="WAX57472.1"/>
    <property type="molecule type" value="Genomic_DNA"/>
</dbReference>
<reference evidence="1" key="1">
    <citation type="submission" date="2022-05" db="EMBL/GenBank/DDBJ databases">
        <title>Jatrophihabitans sp. SB3-54 whole genome sequence.</title>
        <authorList>
            <person name="Suh M.K."/>
            <person name="Eom M.K."/>
            <person name="Kim J.S."/>
            <person name="Kim H.S."/>
            <person name="Do H.E."/>
            <person name="Shin Y.K."/>
            <person name="Lee J.-S."/>
        </authorList>
    </citation>
    <scope>NUCLEOTIDE SEQUENCE</scope>
    <source>
        <strain evidence="1">SB3-54</strain>
    </source>
</reference>
<keyword evidence="2" id="KW-1185">Reference proteome</keyword>
<name>A0ABY7K1J0_9ACTN</name>
<evidence type="ECO:0000313" key="1">
    <source>
        <dbReference type="EMBL" id="WAX57472.1"/>
    </source>
</evidence>
<proteinExistence type="predicted"/>